<dbReference type="Gene3D" id="1.10.10.10">
    <property type="entry name" value="Winged helix-like DNA-binding domain superfamily/Winged helix DNA-binding domain"/>
    <property type="match status" value="1"/>
</dbReference>
<dbReference type="Pfam" id="PF03466">
    <property type="entry name" value="LysR_substrate"/>
    <property type="match status" value="1"/>
</dbReference>
<dbReference type="Gene3D" id="3.40.190.290">
    <property type="match status" value="1"/>
</dbReference>
<reference evidence="7" key="1">
    <citation type="journal article" date="2019" name="Int. J. Syst. Evol. Microbiol.">
        <title>The Global Catalogue of Microorganisms (GCM) 10K type strain sequencing project: providing services to taxonomists for standard genome sequencing and annotation.</title>
        <authorList>
            <consortium name="The Broad Institute Genomics Platform"/>
            <consortium name="The Broad Institute Genome Sequencing Center for Infectious Disease"/>
            <person name="Wu L."/>
            <person name="Ma J."/>
        </authorList>
    </citation>
    <scope>NUCLEOTIDE SEQUENCE [LARGE SCALE GENOMIC DNA]</scope>
    <source>
        <strain evidence="7">CGMCC 1.15474</strain>
    </source>
</reference>
<keyword evidence="3" id="KW-0238">DNA-binding</keyword>
<proteinExistence type="inferred from homology"/>
<dbReference type="Pfam" id="PF00126">
    <property type="entry name" value="HTH_1"/>
    <property type="match status" value="1"/>
</dbReference>
<dbReference type="InterPro" id="IPR036388">
    <property type="entry name" value="WH-like_DNA-bd_sf"/>
</dbReference>
<organism evidence="6 7">
    <name type="scientific">Metabacillus endolithicus</name>
    <dbReference type="NCBI Taxonomy" id="1535204"/>
    <lineage>
        <taxon>Bacteria</taxon>
        <taxon>Bacillati</taxon>
        <taxon>Bacillota</taxon>
        <taxon>Bacilli</taxon>
        <taxon>Bacillales</taxon>
        <taxon>Bacillaceae</taxon>
        <taxon>Metabacillus</taxon>
    </lineage>
</organism>
<dbReference type="RefSeq" id="WP_247342400.1">
    <property type="nucleotide sequence ID" value="NZ_CP095550.1"/>
</dbReference>
<accession>A0ABW5BQR0</accession>
<feature type="domain" description="HTH lysR-type" evidence="5">
    <location>
        <begin position="1"/>
        <end position="58"/>
    </location>
</feature>
<dbReference type="SUPFAM" id="SSF53850">
    <property type="entry name" value="Periplasmic binding protein-like II"/>
    <property type="match status" value="1"/>
</dbReference>
<evidence type="ECO:0000256" key="1">
    <source>
        <dbReference type="ARBA" id="ARBA00009437"/>
    </source>
</evidence>
<comment type="caution">
    <text evidence="6">The sequence shown here is derived from an EMBL/GenBank/DDBJ whole genome shotgun (WGS) entry which is preliminary data.</text>
</comment>
<evidence type="ECO:0000256" key="3">
    <source>
        <dbReference type="ARBA" id="ARBA00023125"/>
    </source>
</evidence>
<gene>
    <name evidence="6" type="ORF">ACFSKK_01920</name>
</gene>
<dbReference type="SUPFAM" id="SSF46785">
    <property type="entry name" value="Winged helix' DNA-binding domain"/>
    <property type="match status" value="1"/>
</dbReference>
<evidence type="ECO:0000313" key="7">
    <source>
        <dbReference type="Proteomes" id="UP001597318"/>
    </source>
</evidence>
<keyword evidence="7" id="KW-1185">Reference proteome</keyword>
<evidence type="ECO:0000259" key="5">
    <source>
        <dbReference type="PROSITE" id="PS50931"/>
    </source>
</evidence>
<dbReference type="Proteomes" id="UP001597318">
    <property type="component" value="Unassembled WGS sequence"/>
</dbReference>
<dbReference type="InterPro" id="IPR036390">
    <property type="entry name" value="WH_DNA-bd_sf"/>
</dbReference>
<comment type="similarity">
    <text evidence="1">Belongs to the LysR transcriptional regulatory family.</text>
</comment>
<dbReference type="InterPro" id="IPR000847">
    <property type="entry name" value="LysR_HTH_N"/>
</dbReference>
<dbReference type="InterPro" id="IPR005119">
    <property type="entry name" value="LysR_subst-bd"/>
</dbReference>
<keyword evidence="4" id="KW-0804">Transcription</keyword>
<dbReference type="CDD" id="cd05466">
    <property type="entry name" value="PBP2_LTTR_substrate"/>
    <property type="match status" value="1"/>
</dbReference>
<evidence type="ECO:0000256" key="2">
    <source>
        <dbReference type="ARBA" id="ARBA00023015"/>
    </source>
</evidence>
<dbReference type="PRINTS" id="PR00039">
    <property type="entry name" value="HTHLYSR"/>
</dbReference>
<dbReference type="PANTHER" id="PTHR30126">
    <property type="entry name" value="HTH-TYPE TRANSCRIPTIONAL REGULATOR"/>
    <property type="match status" value="1"/>
</dbReference>
<protein>
    <submittedName>
        <fullName evidence="6">LysR family transcriptional regulator</fullName>
    </submittedName>
</protein>
<sequence length="290" mass="33517">MEIRWLKTFIVCAKFENFRQASEELFLTQPAITKHIKRLEEHLNVQLFERRGKAVFLTSAGHTFLSYAKDFIATYEQGIDFFESWKQGYNRKLTIATAPQIASSFLPRLLREFINSHPDIEVIVDVVNSYEVGEAISGGKADLGLSRMTPIQTNVKSEPIHEEPVILVGPNEWEGSLRNEQHALSHFRLITHNHPDYWDSLLNEVKKHYPRIRTMTVNQVEVTKKFIENNLGVSYLPFSMVKDDLKKNILSEIESDQISPPVSVTYLVTKVETNEVKSFTEFIKKYLLED</sequence>
<dbReference type="PROSITE" id="PS50931">
    <property type="entry name" value="HTH_LYSR"/>
    <property type="match status" value="1"/>
</dbReference>
<name>A0ABW5BQR0_9BACI</name>
<dbReference type="EMBL" id="JBHUIK010000001">
    <property type="protein sequence ID" value="MFD2212463.1"/>
    <property type="molecule type" value="Genomic_DNA"/>
</dbReference>
<keyword evidence="2" id="KW-0805">Transcription regulation</keyword>
<evidence type="ECO:0000256" key="4">
    <source>
        <dbReference type="ARBA" id="ARBA00023163"/>
    </source>
</evidence>
<dbReference type="PANTHER" id="PTHR30126:SF64">
    <property type="entry name" value="HTH-TYPE TRANSCRIPTIONAL REGULATOR CITR"/>
    <property type="match status" value="1"/>
</dbReference>
<evidence type="ECO:0000313" key="6">
    <source>
        <dbReference type="EMBL" id="MFD2212463.1"/>
    </source>
</evidence>